<gene>
    <name evidence="1" type="ORF">AKJ29_08480</name>
</gene>
<dbReference type="Proteomes" id="UP000050471">
    <property type="component" value="Unassembled WGS sequence"/>
</dbReference>
<protein>
    <submittedName>
        <fullName evidence="1">Uncharacterized protein</fullName>
    </submittedName>
</protein>
<comment type="caution">
    <text evidence="1">The sequence shown here is derived from an EMBL/GenBank/DDBJ whole genome shotgun (WGS) entry which is preliminary data.</text>
</comment>
<dbReference type="OrthoDB" id="7210457at2"/>
<evidence type="ECO:0000313" key="2">
    <source>
        <dbReference type="Proteomes" id="UP000050471"/>
    </source>
</evidence>
<dbReference type="EMBL" id="LKBA01000019">
    <property type="protein sequence ID" value="KPN62603.1"/>
    <property type="molecule type" value="Genomic_DNA"/>
</dbReference>
<dbReference type="AlphaFoldDB" id="A0A0N8IBB0"/>
<name>A0A0N8IBB0_9RHOB</name>
<keyword evidence="2" id="KW-1185">Reference proteome</keyword>
<organism evidence="1 2">
    <name type="scientific">Aliiroseovarius crassostreae</name>
    <dbReference type="NCBI Taxonomy" id="154981"/>
    <lineage>
        <taxon>Bacteria</taxon>
        <taxon>Pseudomonadati</taxon>
        <taxon>Pseudomonadota</taxon>
        <taxon>Alphaproteobacteria</taxon>
        <taxon>Rhodobacterales</taxon>
        <taxon>Paracoccaceae</taxon>
        <taxon>Aliiroseovarius</taxon>
    </lineage>
</organism>
<accession>A0A0N8IBB0</accession>
<sequence length="162" mass="17942">MNYSALSVSDLLKTHTGVLDELRARGILRSANNPTGDYAEWLFCRAFGWEQAANSVKGYDATDAEGTRFQIKGRRLHQHNTSRQLSAIRDLAGFDVLAGVLLNAEFGVARAALIPSSVVRDRSKFTKHTNSHRFLLRDDIWDAAGVQDVTADLRAVILRESA</sequence>
<evidence type="ECO:0000313" key="1">
    <source>
        <dbReference type="EMBL" id="KPN62603.1"/>
    </source>
</evidence>
<dbReference type="RefSeq" id="WP_055192474.1">
    <property type="nucleotide sequence ID" value="NZ_FPBS01000009.1"/>
</dbReference>
<proteinExistence type="predicted"/>
<reference evidence="1 2" key="1">
    <citation type="submission" date="2015-09" db="EMBL/GenBank/DDBJ databases">
        <title>Draft genome sequence of Aliiroseovarius crassostreae CV919-312TSm, the causative agent of Roseovarius Oyster Disease (formerly Juvenile Oyster Disease).</title>
        <authorList>
            <person name="Kessner L."/>
            <person name="Spinard E."/>
            <person name="Nelson D."/>
        </authorList>
    </citation>
    <scope>NUCLEOTIDE SEQUENCE [LARGE SCALE GENOMIC DNA]</scope>
    <source>
        <strain evidence="1 2">CV919-312</strain>
    </source>
</reference>